<evidence type="ECO:0000313" key="1">
    <source>
        <dbReference type="EMBL" id="KAL0313235.1"/>
    </source>
</evidence>
<reference evidence="1" key="2">
    <citation type="journal article" date="2024" name="Plant">
        <title>Genomic evolution and insights into agronomic trait innovations of Sesamum species.</title>
        <authorList>
            <person name="Miao H."/>
            <person name="Wang L."/>
            <person name="Qu L."/>
            <person name="Liu H."/>
            <person name="Sun Y."/>
            <person name="Le M."/>
            <person name="Wang Q."/>
            <person name="Wei S."/>
            <person name="Zheng Y."/>
            <person name="Lin W."/>
            <person name="Duan Y."/>
            <person name="Cao H."/>
            <person name="Xiong S."/>
            <person name="Wang X."/>
            <person name="Wei L."/>
            <person name="Li C."/>
            <person name="Ma Q."/>
            <person name="Ju M."/>
            <person name="Zhao R."/>
            <person name="Li G."/>
            <person name="Mu C."/>
            <person name="Tian Q."/>
            <person name="Mei H."/>
            <person name="Zhang T."/>
            <person name="Gao T."/>
            <person name="Zhang H."/>
        </authorList>
    </citation>
    <scope>NUCLEOTIDE SEQUENCE</scope>
    <source>
        <strain evidence="1">G02</strain>
    </source>
</reference>
<organism evidence="1">
    <name type="scientific">Sesamum radiatum</name>
    <name type="common">Black benniseed</name>
    <dbReference type="NCBI Taxonomy" id="300843"/>
    <lineage>
        <taxon>Eukaryota</taxon>
        <taxon>Viridiplantae</taxon>
        <taxon>Streptophyta</taxon>
        <taxon>Embryophyta</taxon>
        <taxon>Tracheophyta</taxon>
        <taxon>Spermatophyta</taxon>
        <taxon>Magnoliopsida</taxon>
        <taxon>eudicotyledons</taxon>
        <taxon>Gunneridae</taxon>
        <taxon>Pentapetalae</taxon>
        <taxon>asterids</taxon>
        <taxon>lamiids</taxon>
        <taxon>Lamiales</taxon>
        <taxon>Pedaliaceae</taxon>
        <taxon>Sesamum</taxon>
    </lineage>
</organism>
<dbReference type="AlphaFoldDB" id="A0AAW2L1V7"/>
<name>A0AAW2L1V7_SESRA</name>
<comment type="caution">
    <text evidence="1">The sequence shown here is derived from an EMBL/GenBank/DDBJ whole genome shotgun (WGS) entry which is preliminary data.</text>
</comment>
<reference evidence="1" key="1">
    <citation type="submission" date="2020-06" db="EMBL/GenBank/DDBJ databases">
        <authorList>
            <person name="Li T."/>
            <person name="Hu X."/>
            <person name="Zhang T."/>
            <person name="Song X."/>
            <person name="Zhang H."/>
            <person name="Dai N."/>
            <person name="Sheng W."/>
            <person name="Hou X."/>
            <person name="Wei L."/>
        </authorList>
    </citation>
    <scope>NUCLEOTIDE SEQUENCE</scope>
    <source>
        <strain evidence="1">G02</strain>
        <tissue evidence="1">Leaf</tissue>
    </source>
</reference>
<accession>A0AAW2L1V7</accession>
<sequence length="52" mass="5508">MDKVGNSPSLRITRSLTPGRWTPGRRCQVVGLQVTSARSLAEGSLIASSPGR</sequence>
<protein>
    <submittedName>
        <fullName evidence="1">Uncharacterized protein</fullName>
    </submittedName>
</protein>
<dbReference type="EMBL" id="JACGWJ010000026">
    <property type="protein sequence ID" value="KAL0313235.1"/>
    <property type="molecule type" value="Genomic_DNA"/>
</dbReference>
<gene>
    <name evidence="1" type="ORF">Sradi_5722800</name>
</gene>
<proteinExistence type="predicted"/>